<proteinExistence type="predicted"/>
<dbReference type="Proteomes" id="UP000460317">
    <property type="component" value="Unassembled WGS sequence"/>
</dbReference>
<accession>A0A139KF90</accession>
<evidence type="ECO:0000313" key="3">
    <source>
        <dbReference type="EMBL" id="RHL63563.1"/>
    </source>
</evidence>
<dbReference type="AlphaFoldDB" id="A0A139KF90"/>
<name>A0A139KF90_BACT4</name>
<evidence type="ECO:0000313" key="4">
    <source>
        <dbReference type="Proteomes" id="UP000283616"/>
    </source>
</evidence>
<reference evidence="3 4" key="1">
    <citation type="submission" date="2018-08" db="EMBL/GenBank/DDBJ databases">
        <title>A genome reference for cultivated species of the human gut microbiota.</title>
        <authorList>
            <person name="Zou Y."/>
            <person name="Xue W."/>
            <person name="Luo G."/>
        </authorList>
    </citation>
    <scope>NUCLEOTIDE SEQUENCE [LARGE SCALE GENOMIC DNA]</scope>
    <source>
        <strain evidence="3 4">AF37-12</strain>
    </source>
</reference>
<sequence>MTGKQKKENVKTNYPLIIKTESFLASLHTFTRNILTVYILLPNHLLINSFIVYYKRPPSLL</sequence>
<organism evidence="3 4">
    <name type="scientific">Bacteroides thetaiotaomicron</name>
    <dbReference type="NCBI Taxonomy" id="818"/>
    <lineage>
        <taxon>Bacteria</taxon>
        <taxon>Pseudomonadati</taxon>
        <taxon>Bacteroidota</taxon>
        <taxon>Bacteroidia</taxon>
        <taxon>Bacteroidales</taxon>
        <taxon>Bacteroidaceae</taxon>
        <taxon>Bacteroides</taxon>
    </lineage>
</organism>
<dbReference type="EMBL" id="WCSB01000003">
    <property type="protein sequence ID" value="KAB4454178.1"/>
    <property type="molecule type" value="Genomic_DNA"/>
</dbReference>
<evidence type="ECO:0000313" key="5">
    <source>
        <dbReference type="Proteomes" id="UP000460317"/>
    </source>
</evidence>
<keyword evidence="1" id="KW-0812">Transmembrane</keyword>
<comment type="caution">
    <text evidence="3">The sequence shown here is derived from an EMBL/GenBank/DDBJ whole genome shotgun (WGS) entry which is preliminary data.</text>
</comment>
<gene>
    <name evidence="3" type="ORF">DW011_02825</name>
    <name evidence="2" type="ORF">GAN93_04805</name>
</gene>
<keyword evidence="1" id="KW-0472">Membrane</keyword>
<keyword evidence="1" id="KW-1133">Transmembrane helix</keyword>
<evidence type="ECO:0000313" key="2">
    <source>
        <dbReference type="EMBL" id="KAB4454178.1"/>
    </source>
</evidence>
<reference evidence="2 5" key="2">
    <citation type="journal article" date="2019" name="Nat. Med.">
        <title>A library of human gut bacterial isolates paired with longitudinal multiomics data enables mechanistic microbiome research.</title>
        <authorList>
            <person name="Poyet M."/>
            <person name="Groussin M."/>
            <person name="Gibbons S.M."/>
            <person name="Avila-Pacheco J."/>
            <person name="Jiang X."/>
            <person name="Kearney S.M."/>
            <person name="Perrotta A.R."/>
            <person name="Berdy B."/>
            <person name="Zhao S."/>
            <person name="Lieberman T.D."/>
            <person name="Swanson P.K."/>
            <person name="Smith M."/>
            <person name="Roesemann S."/>
            <person name="Alexander J.E."/>
            <person name="Rich S.A."/>
            <person name="Livny J."/>
            <person name="Vlamakis H."/>
            <person name="Clish C."/>
            <person name="Bullock K."/>
            <person name="Deik A."/>
            <person name="Scott J."/>
            <person name="Pierce K.A."/>
            <person name="Xavier R.J."/>
            <person name="Alm E.J."/>
        </authorList>
    </citation>
    <scope>NUCLEOTIDE SEQUENCE [LARGE SCALE GENOMIC DNA]</scope>
    <source>
        <strain evidence="2 5">BIOML-A165</strain>
    </source>
</reference>
<dbReference type="EMBL" id="QROV01000003">
    <property type="protein sequence ID" value="RHL63563.1"/>
    <property type="molecule type" value="Genomic_DNA"/>
</dbReference>
<feature type="transmembrane region" description="Helical" evidence="1">
    <location>
        <begin position="34"/>
        <end position="54"/>
    </location>
</feature>
<dbReference type="Proteomes" id="UP000283616">
    <property type="component" value="Unassembled WGS sequence"/>
</dbReference>
<protein>
    <submittedName>
        <fullName evidence="3">Uncharacterized protein</fullName>
    </submittedName>
</protein>
<evidence type="ECO:0000256" key="1">
    <source>
        <dbReference type="SAM" id="Phobius"/>
    </source>
</evidence>